<dbReference type="Gene3D" id="3.40.47.10">
    <property type="match status" value="2"/>
</dbReference>
<dbReference type="RefSeq" id="WP_154787039.1">
    <property type="nucleotide sequence ID" value="NZ_WMBB01000003.1"/>
</dbReference>
<comment type="subcellular location">
    <subcellularLocation>
        <location evidence="1">Cytoplasm</location>
    </subcellularLocation>
</comment>
<dbReference type="GO" id="GO:0006633">
    <property type="term" value="P:fatty acid biosynthetic process"/>
    <property type="evidence" value="ECO:0007669"/>
    <property type="project" value="TreeGrafter"/>
</dbReference>
<dbReference type="Pfam" id="PF00109">
    <property type="entry name" value="ketoacyl-synt"/>
    <property type="match status" value="1"/>
</dbReference>
<gene>
    <name evidence="16" type="ORF">GLP40_07090</name>
</gene>
<dbReference type="SMART" id="SM00825">
    <property type="entry name" value="PKS_KS"/>
    <property type="match status" value="1"/>
</dbReference>
<evidence type="ECO:0000256" key="1">
    <source>
        <dbReference type="ARBA" id="ARBA00004496"/>
    </source>
</evidence>
<dbReference type="PANTHER" id="PTHR11712:SF306">
    <property type="entry name" value="3-OXOACYL-[ACYL-CARRIER-PROTEIN] SYNTHASE 1"/>
    <property type="match status" value="1"/>
</dbReference>
<keyword evidence="7 14" id="KW-0808">Transferase</keyword>
<comment type="similarity">
    <text evidence="3 14">Belongs to the thiolase-like superfamily. Beta-ketoacyl-ACP synthases family.</text>
</comment>
<accession>A0A6I3KRL2</accession>
<evidence type="ECO:0000259" key="15">
    <source>
        <dbReference type="PROSITE" id="PS52004"/>
    </source>
</evidence>
<proteinExistence type="inferred from homology"/>
<dbReference type="SUPFAM" id="SSF53901">
    <property type="entry name" value="Thiolase-like"/>
    <property type="match status" value="2"/>
</dbReference>
<keyword evidence="17" id="KW-1185">Reference proteome</keyword>
<evidence type="ECO:0000256" key="14">
    <source>
        <dbReference type="RuleBase" id="RU003694"/>
    </source>
</evidence>
<evidence type="ECO:0000256" key="4">
    <source>
        <dbReference type="ARBA" id="ARBA00011738"/>
    </source>
</evidence>
<evidence type="ECO:0000313" key="17">
    <source>
        <dbReference type="Proteomes" id="UP000432464"/>
    </source>
</evidence>
<feature type="domain" description="Ketosynthase family 3 (KS3)" evidence="15">
    <location>
        <begin position="3"/>
        <end position="423"/>
    </location>
</feature>
<dbReference type="PROSITE" id="PS52004">
    <property type="entry name" value="KS3_2"/>
    <property type="match status" value="1"/>
</dbReference>
<organism evidence="16 17">
    <name type="scientific">Nocardia aurantiaca</name>
    <dbReference type="NCBI Taxonomy" id="2675850"/>
    <lineage>
        <taxon>Bacteria</taxon>
        <taxon>Bacillati</taxon>
        <taxon>Actinomycetota</taxon>
        <taxon>Actinomycetes</taxon>
        <taxon>Mycobacteriales</taxon>
        <taxon>Nocardiaceae</taxon>
        <taxon>Nocardia</taxon>
    </lineage>
</organism>
<dbReference type="AlphaFoldDB" id="A0A6I3KRL2"/>
<dbReference type="Proteomes" id="UP000432464">
    <property type="component" value="Unassembled WGS sequence"/>
</dbReference>
<evidence type="ECO:0000256" key="12">
    <source>
        <dbReference type="ARBA" id="ARBA00048121"/>
    </source>
</evidence>
<evidence type="ECO:0000313" key="16">
    <source>
        <dbReference type="EMBL" id="MTE12542.1"/>
    </source>
</evidence>
<evidence type="ECO:0000256" key="10">
    <source>
        <dbReference type="ARBA" id="ARBA00041620"/>
    </source>
</evidence>
<keyword evidence="8" id="KW-0012">Acyltransferase</keyword>
<dbReference type="CDD" id="cd00834">
    <property type="entry name" value="KAS_I_II"/>
    <property type="match status" value="1"/>
</dbReference>
<dbReference type="Pfam" id="PF02801">
    <property type="entry name" value="Ketoacyl-synt_C"/>
    <property type="match status" value="1"/>
</dbReference>
<evidence type="ECO:0000256" key="9">
    <source>
        <dbReference type="ARBA" id="ARBA00039450"/>
    </source>
</evidence>
<evidence type="ECO:0000256" key="6">
    <source>
        <dbReference type="ARBA" id="ARBA00022490"/>
    </source>
</evidence>
<evidence type="ECO:0000256" key="3">
    <source>
        <dbReference type="ARBA" id="ARBA00008467"/>
    </source>
</evidence>
<comment type="catalytic activity">
    <reaction evidence="12">
        <text>(3Z)-decenoyl-[ACP] + malonyl-[ACP] + H(+) = 3-oxo-(5Z)-dodecenoyl-[ACP] + holo-[ACP] + CO2</text>
        <dbReference type="Rhea" id="RHEA:54940"/>
        <dbReference type="Rhea" id="RHEA-COMP:9623"/>
        <dbReference type="Rhea" id="RHEA-COMP:9685"/>
        <dbReference type="Rhea" id="RHEA-COMP:9927"/>
        <dbReference type="Rhea" id="RHEA-COMP:14042"/>
        <dbReference type="ChEBI" id="CHEBI:15378"/>
        <dbReference type="ChEBI" id="CHEBI:16526"/>
        <dbReference type="ChEBI" id="CHEBI:64479"/>
        <dbReference type="ChEBI" id="CHEBI:78449"/>
        <dbReference type="ChEBI" id="CHEBI:78798"/>
        <dbReference type="ChEBI" id="CHEBI:138410"/>
    </reaction>
    <physiologicalReaction direction="left-to-right" evidence="12">
        <dbReference type="Rhea" id="RHEA:54941"/>
    </physiologicalReaction>
</comment>
<dbReference type="GO" id="GO:0005829">
    <property type="term" value="C:cytosol"/>
    <property type="evidence" value="ECO:0007669"/>
    <property type="project" value="TreeGrafter"/>
</dbReference>
<dbReference type="PANTHER" id="PTHR11712">
    <property type="entry name" value="POLYKETIDE SYNTHASE-RELATED"/>
    <property type="match status" value="1"/>
</dbReference>
<dbReference type="InterPro" id="IPR000794">
    <property type="entry name" value="Beta-ketoacyl_synthase"/>
</dbReference>
<dbReference type="InterPro" id="IPR020841">
    <property type="entry name" value="PKS_Beta-ketoAc_synthase_dom"/>
</dbReference>
<evidence type="ECO:0000256" key="13">
    <source>
        <dbReference type="ARBA" id="ARBA00048506"/>
    </source>
</evidence>
<sequence length="425" mass="43867">MNARRVVITGIGLVTALGEGASDTWSALVAGRTAIAPLRAYDPAPLRTRLGAEIPDFDPSRFLSPRAMRTSTRGDQYGVAAATLALRDAGLGERDLGHRTGLYLGGNKDICQRDDSIADMEAIRGADGAPDMRRLGELARSIVPPLAYVEGLQNGGTYHISSRFGLRGPNAFYAGAADSGATAIGRAMRAIRRGEADIAVAGGYDDATNWWAMAKLDCLGVLSPRNDLDARAFRPFDREHTGSVIGDGAAILVLEERERARRRGAHCYAELAGYGMGNDCVRPPASAPDGRGLARAISAAMSDAGATTPAECVLSHGCATALGDTSEVRALRTALGAEVDRAAVTSVKPQTGHLVGGAGALNAALAALALDSGVVPATANHETPAPGCDLDIVAGAARQSRPRVALALARGLEGQAVALTLTASN</sequence>
<dbReference type="InterPro" id="IPR016039">
    <property type="entry name" value="Thiolase-like"/>
</dbReference>
<dbReference type="UniPathway" id="UPA00915"/>
<name>A0A6I3KRL2_9NOCA</name>
<comment type="pathway">
    <text evidence="2">Lipid metabolism; mycolic acid biosynthesis.</text>
</comment>
<evidence type="ECO:0000256" key="5">
    <source>
        <dbReference type="ARBA" id="ARBA00013191"/>
    </source>
</evidence>
<dbReference type="EC" id="2.3.1.41" evidence="5"/>
<dbReference type="InterPro" id="IPR014030">
    <property type="entry name" value="Ketoacyl_synth_N"/>
</dbReference>
<protein>
    <recommendedName>
        <fullName evidence="9">3-oxoacyl-[acyl-carrier-protein] synthase 1</fullName>
        <ecNumber evidence="5">2.3.1.41</ecNumber>
    </recommendedName>
    <alternativeName>
        <fullName evidence="10">3-oxoacyl-[acyl-carrier-protein] synthase I</fullName>
    </alternativeName>
    <alternativeName>
        <fullName evidence="11">Beta-ketoacyl-ACP synthase I</fullName>
    </alternativeName>
</protein>
<comment type="caution">
    <text evidence="16">The sequence shown here is derived from an EMBL/GenBank/DDBJ whole genome shotgun (WGS) entry which is preliminary data.</text>
</comment>
<reference evidence="16 17" key="1">
    <citation type="submission" date="2019-11" db="EMBL/GenBank/DDBJ databases">
        <title>Nocardia sp. nov. CT2-14 isolated from soil.</title>
        <authorList>
            <person name="Kanchanasin P."/>
            <person name="Tanasupawat S."/>
            <person name="Yuki M."/>
            <person name="Kudo T."/>
        </authorList>
    </citation>
    <scope>NUCLEOTIDE SEQUENCE [LARGE SCALE GENOMIC DNA]</scope>
    <source>
        <strain evidence="16 17">CT2-14</strain>
    </source>
</reference>
<evidence type="ECO:0000256" key="11">
    <source>
        <dbReference type="ARBA" id="ARBA00042143"/>
    </source>
</evidence>
<comment type="catalytic activity">
    <reaction evidence="13">
        <text>a fatty acyl-[ACP] + malonyl-[ACP] + H(+) = a 3-oxoacyl-[ACP] + holo-[ACP] + CO2</text>
        <dbReference type="Rhea" id="RHEA:22836"/>
        <dbReference type="Rhea" id="RHEA-COMP:9623"/>
        <dbReference type="Rhea" id="RHEA-COMP:9685"/>
        <dbReference type="Rhea" id="RHEA-COMP:9916"/>
        <dbReference type="Rhea" id="RHEA-COMP:14125"/>
        <dbReference type="ChEBI" id="CHEBI:15378"/>
        <dbReference type="ChEBI" id="CHEBI:16526"/>
        <dbReference type="ChEBI" id="CHEBI:64479"/>
        <dbReference type="ChEBI" id="CHEBI:78449"/>
        <dbReference type="ChEBI" id="CHEBI:78776"/>
        <dbReference type="ChEBI" id="CHEBI:138651"/>
        <dbReference type="EC" id="2.3.1.41"/>
    </reaction>
    <physiologicalReaction direction="left-to-right" evidence="13">
        <dbReference type="Rhea" id="RHEA:22837"/>
    </physiologicalReaction>
</comment>
<evidence type="ECO:0000256" key="7">
    <source>
        <dbReference type="ARBA" id="ARBA00022679"/>
    </source>
</evidence>
<dbReference type="InterPro" id="IPR014031">
    <property type="entry name" value="Ketoacyl_synth_C"/>
</dbReference>
<evidence type="ECO:0000256" key="2">
    <source>
        <dbReference type="ARBA" id="ARBA00004796"/>
    </source>
</evidence>
<keyword evidence="6" id="KW-0963">Cytoplasm</keyword>
<evidence type="ECO:0000256" key="8">
    <source>
        <dbReference type="ARBA" id="ARBA00023315"/>
    </source>
</evidence>
<dbReference type="GO" id="GO:0004315">
    <property type="term" value="F:3-oxoacyl-[acyl-carrier-protein] synthase activity"/>
    <property type="evidence" value="ECO:0007669"/>
    <property type="project" value="UniProtKB-EC"/>
</dbReference>
<dbReference type="EMBL" id="WMBB01000003">
    <property type="protein sequence ID" value="MTE12542.1"/>
    <property type="molecule type" value="Genomic_DNA"/>
</dbReference>
<comment type="subunit">
    <text evidence="4">Homodimer.</text>
</comment>